<proteinExistence type="predicted"/>
<reference evidence="1 2" key="1">
    <citation type="submission" date="2019-10" db="EMBL/GenBank/DDBJ databases">
        <title>Rubrobacter sp nov SCSIO 52090 isolated from a deep-sea sediment in the South China Sea.</title>
        <authorList>
            <person name="Chen R.W."/>
        </authorList>
    </citation>
    <scope>NUCLEOTIDE SEQUENCE [LARGE SCALE GENOMIC DNA]</scope>
    <source>
        <strain evidence="1 2">SCSIO 52909</strain>
        <plasmid evidence="1 2">unnamed1</plasmid>
    </source>
</reference>
<dbReference type="RefSeq" id="WP_166180859.1">
    <property type="nucleotide sequence ID" value="NZ_CP045120.1"/>
</dbReference>
<keyword evidence="1" id="KW-0614">Plasmid</keyword>
<dbReference type="EMBL" id="CP045120">
    <property type="protein sequence ID" value="QIN85497.1"/>
    <property type="molecule type" value="Genomic_DNA"/>
</dbReference>
<keyword evidence="2" id="KW-1185">Reference proteome</keyword>
<protein>
    <submittedName>
        <fullName evidence="1">Uncharacterized protein</fullName>
    </submittedName>
</protein>
<dbReference type="AlphaFoldDB" id="A0A6G8QGZ1"/>
<gene>
    <name evidence="1" type="ORF">GBA63_22635</name>
</gene>
<geneLocation type="plasmid" evidence="1 2">
    <name>unnamed1</name>
</geneLocation>
<dbReference type="Proteomes" id="UP000501452">
    <property type="component" value="Plasmid unnamed1"/>
</dbReference>
<name>A0A6G8QGZ1_9ACTN</name>
<evidence type="ECO:0000313" key="2">
    <source>
        <dbReference type="Proteomes" id="UP000501452"/>
    </source>
</evidence>
<accession>A0A6G8QGZ1</accession>
<sequence>MRAPEAFAYAYSGLEVILADFVAGGMPEADLRREAARWMREDARGSLAMCKAAIFAMRHEAAAGGLSGDAEAAGATVRALGVVERTLDPPEDHSPTASVISPTPARVPEALRKRAPDARVFRMGKAQILAEPDGAAGWHVSVSHPERFPYVEELMAARDVTGEGDKTFAALLPVTSAAIKSGGFLVHIVQANTGGGRPEGSSG</sequence>
<organism evidence="1 2">
    <name type="scientific">Rubrobacter tropicus</name>
    <dbReference type="NCBI Taxonomy" id="2653851"/>
    <lineage>
        <taxon>Bacteria</taxon>
        <taxon>Bacillati</taxon>
        <taxon>Actinomycetota</taxon>
        <taxon>Rubrobacteria</taxon>
        <taxon>Rubrobacterales</taxon>
        <taxon>Rubrobacteraceae</taxon>
        <taxon>Rubrobacter</taxon>
    </lineage>
</organism>
<evidence type="ECO:0000313" key="1">
    <source>
        <dbReference type="EMBL" id="QIN85497.1"/>
    </source>
</evidence>
<dbReference type="KEGG" id="rub:GBA63_22635"/>